<evidence type="ECO:0000313" key="3">
    <source>
        <dbReference type="Proteomes" id="UP000824267"/>
    </source>
</evidence>
<evidence type="ECO:0000313" key="2">
    <source>
        <dbReference type="EMBL" id="HIW87267.1"/>
    </source>
</evidence>
<protein>
    <recommendedName>
        <fullName evidence="1">Glycosyltransferase 2-like domain-containing protein</fullName>
    </recommendedName>
</protein>
<sequence length="107" mass="12602">MLKENNYLVSIIMPAYNCAKYIGESIECVLIQTYTNWEYAHEIIDDNINGFIVSYDNPEKQKVFNERLIRLYNDRDLLERMKNECLSNKRKIFCSSSMGSVEKVFVS</sequence>
<dbReference type="SUPFAM" id="SSF53448">
    <property type="entry name" value="Nucleotide-diphospho-sugar transferases"/>
    <property type="match status" value="1"/>
</dbReference>
<gene>
    <name evidence="2" type="ORF">IAC47_03215</name>
</gene>
<dbReference type="InterPro" id="IPR001173">
    <property type="entry name" value="Glyco_trans_2-like"/>
</dbReference>
<name>A0A9D1UGS4_9BACT</name>
<dbReference type="Proteomes" id="UP000824267">
    <property type="component" value="Unassembled WGS sequence"/>
</dbReference>
<organism evidence="2 3">
    <name type="scientific">Candidatus Onthomorpha intestinigallinarum</name>
    <dbReference type="NCBI Taxonomy" id="2840880"/>
    <lineage>
        <taxon>Bacteria</taxon>
        <taxon>Pseudomonadati</taxon>
        <taxon>Bacteroidota</taxon>
        <taxon>Bacteroidia</taxon>
        <taxon>Bacteroidales</taxon>
        <taxon>Candidatus Onthomorpha</taxon>
    </lineage>
</organism>
<dbReference type="InterPro" id="IPR029044">
    <property type="entry name" value="Nucleotide-diphossugar_trans"/>
</dbReference>
<accession>A0A9D1UGS4</accession>
<reference evidence="2" key="1">
    <citation type="journal article" date="2021" name="PeerJ">
        <title>Extensive microbial diversity within the chicken gut microbiome revealed by metagenomics and culture.</title>
        <authorList>
            <person name="Gilroy R."/>
            <person name="Ravi A."/>
            <person name="Getino M."/>
            <person name="Pursley I."/>
            <person name="Horton D.L."/>
            <person name="Alikhan N.F."/>
            <person name="Baker D."/>
            <person name="Gharbi K."/>
            <person name="Hall N."/>
            <person name="Watson M."/>
            <person name="Adriaenssens E.M."/>
            <person name="Foster-Nyarko E."/>
            <person name="Jarju S."/>
            <person name="Secka A."/>
            <person name="Antonio M."/>
            <person name="Oren A."/>
            <person name="Chaudhuri R.R."/>
            <person name="La Ragione R."/>
            <person name="Hildebrand F."/>
            <person name="Pallen M.J."/>
        </authorList>
    </citation>
    <scope>NUCLEOTIDE SEQUENCE</scope>
    <source>
        <strain evidence="2">Gambia16-930</strain>
    </source>
</reference>
<evidence type="ECO:0000259" key="1">
    <source>
        <dbReference type="Pfam" id="PF00535"/>
    </source>
</evidence>
<dbReference type="AlphaFoldDB" id="A0A9D1UGS4"/>
<comment type="caution">
    <text evidence="2">The sequence shown here is derived from an EMBL/GenBank/DDBJ whole genome shotgun (WGS) entry which is preliminary data.</text>
</comment>
<reference evidence="2" key="2">
    <citation type="submission" date="2021-04" db="EMBL/GenBank/DDBJ databases">
        <authorList>
            <person name="Gilroy R."/>
        </authorList>
    </citation>
    <scope>NUCLEOTIDE SEQUENCE</scope>
    <source>
        <strain evidence="2">Gambia16-930</strain>
    </source>
</reference>
<dbReference type="EMBL" id="DXGG01000111">
    <property type="protein sequence ID" value="HIW87267.1"/>
    <property type="molecule type" value="Genomic_DNA"/>
</dbReference>
<dbReference type="Gene3D" id="3.90.550.10">
    <property type="entry name" value="Spore Coat Polysaccharide Biosynthesis Protein SpsA, Chain A"/>
    <property type="match status" value="1"/>
</dbReference>
<proteinExistence type="predicted"/>
<dbReference type="CDD" id="cd00761">
    <property type="entry name" value="Glyco_tranf_GTA_type"/>
    <property type="match status" value="1"/>
</dbReference>
<feature type="domain" description="Glycosyltransferase 2-like" evidence="1">
    <location>
        <begin position="10"/>
        <end position="39"/>
    </location>
</feature>
<dbReference type="Pfam" id="PF00535">
    <property type="entry name" value="Glycos_transf_2"/>
    <property type="match status" value="1"/>
</dbReference>